<evidence type="ECO:0000313" key="3">
    <source>
        <dbReference type="Proteomes" id="UP000306229"/>
    </source>
</evidence>
<dbReference type="KEGG" id="fbe:FF125_01330"/>
<sequence length="309" mass="33617">MKLISLVLLIALSLISVAGFGQQDPQYTQYMYNMNIVNPAYAGSRGTLSIGLLGRMQWVGIDGAPKTATMAIHAPLGKNLGGGFSAILDEHGPVKETNVFADVSYTITTSDEGRLAFGLKGGVTFFDVGLLSLVLPQTAPGVDPLFSDNVNETLPNFGAGVYYYTDKFYLGLSAPNLLETKHLEKDSGTISQASEKMHYFGTAGYVFNLSETLKFKPSVMAKAVSGSPLSLDGSLNFLFNDRLELGASYRFGDSVSGLINFGVTRDLRIGYAYDYTTTNLGNYNSGTHEVFMQWDIDFSKKNLKSPRFF</sequence>
<keyword evidence="3" id="KW-1185">Reference proteome</keyword>
<gene>
    <name evidence="2" type="ORF">FF125_01330</name>
</gene>
<proteinExistence type="predicted"/>
<dbReference type="EMBL" id="CP040749">
    <property type="protein sequence ID" value="QCX37145.1"/>
    <property type="molecule type" value="Genomic_DNA"/>
</dbReference>
<dbReference type="Pfam" id="PF11751">
    <property type="entry name" value="PorP_SprF"/>
    <property type="match status" value="1"/>
</dbReference>
<feature type="signal peptide" evidence="1">
    <location>
        <begin position="1"/>
        <end position="18"/>
    </location>
</feature>
<evidence type="ECO:0000256" key="1">
    <source>
        <dbReference type="SAM" id="SignalP"/>
    </source>
</evidence>
<dbReference type="RefSeq" id="WP_138948096.1">
    <property type="nucleotide sequence ID" value="NZ_CP040749.1"/>
</dbReference>
<evidence type="ECO:0000313" key="2">
    <source>
        <dbReference type="EMBL" id="QCX37145.1"/>
    </source>
</evidence>
<dbReference type="Proteomes" id="UP000306229">
    <property type="component" value="Chromosome"/>
</dbReference>
<keyword evidence="1" id="KW-0732">Signal</keyword>
<reference evidence="2 3" key="1">
    <citation type="submission" date="2019-05" db="EMBL/GenBank/DDBJ databases">
        <title>Algicella ahnfeltiae gen. nov., sp. nov., a novel marine bacterium of the family Flavobacteriaceae isolated from a red alga.</title>
        <authorList>
            <person name="Nedashkovskaya O.I."/>
            <person name="Kukhlevskiy A.D."/>
            <person name="Kim S.-G."/>
            <person name="Zhukova N.V."/>
            <person name="Mikhailov V.V."/>
        </authorList>
    </citation>
    <scope>NUCLEOTIDE SEQUENCE [LARGE SCALE GENOMIC DNA]</scope>
    <source>
        <strain evidence="2 3">10Alg115</strain>
    </source>
</reference>
<protein>
    <submittedName>
        <fullName evidence="2">Type IX secretion system membrane protein PorP/SprF</fullName>
    </submittedName>
</protein>
<dbReference type="AlphaFoldDB" id="A0A5B7TLG4"/>
<feature type="chain" id="PRO_5023124462" evidence="1">
    <location>
        <begin position="19"/>
        <end position="309"/>
    </location>
</feature>
<accession>A0A5B7TLG4</accession>
<organism evidence="2 3">
    <name type="scientific">Aureibaculum algae</name>
    <dbReference type="NCBI Taxonomy" id="2584122"/>
    <lineage>
        <taxon>Bacteria</taxon>
        <taxon>Pseudomonadati</taxon>
        <taxon>Bacteroidota</taxon>
        <taxon>Flavobacteriia</taxon>
        <taxon>Flavobacteriales</taxon>
        <taxon>Flavobacteriaceae</taxon>
        <taxon>Aureibaculum</taxon>
    </lineage>
</organism>
<name>A0A5B7TLG4_9FLAO</name>
<dbReference type="NCBIfam" id="TIGR03519">
    <property type="entry name" value="T9SS_PorP_fam"/>
    <property type="match status" value="1"/>
</dbReference>
<dbReference type="OrthoDB" id="1114455at2"/>
<dbReference type="InterPro" id="IPR019861">
    <property type="entry name" value="PorP/SprF_Bacteroidetes"/>
</dbReference>